<organism evidence="1 2">
    <name type="scientific">Actinomyces capricornis</name>
    <dbReference type="NCBI Taxonomy" id="2755559"/>
    <lineage>
        <taxon>Bacteria</taxon>
        <taxon>Bacillati</taxon>
        <taxon>Actinomycetota</taxon>
        <taxon>Actinomycetes</taxon>
        <taxon>Actinomycetales</taxon>
        <taxon>Actinomycetaceae</taxon>
        <taxon>Actinomyces</taxon>
    </lineage>
</organism>
<dbReference type="Gene3D" id="3.90.20.10">
    <property type="match status" value="1"/>
</dbReference>
<evidence type="ECO:0008006" key="3">
    <source>
        <dbReference type="Google" id="ProtNLM"/>
    </source>
</evidence>
<name>A0ABN6K8A0_9ACTO</name>
<dbReference type="Proteomes" id="UP000824496">
    <property type="component" value="Chromosome"/>
</dbReference>
<reference evidence="1 2" key="1">
    <citation type="submission" date="2021-08" db="EMBL/GenBank/DDBJ databases">
        <title>Whole genome sequence of novel Actinomyces species strain MAS-1.</title>
        <authorList>
            <person name="Saito M."/>
            <person name="Kuwahara N."/>
            <person name="Takizawa T."/>
            <person name="Gotouda H."/>
            <person name="Ochiai T."/>
        </authorList>
    </citation>
    <scope>NUCLEOTIDE SEQUENCE [LARGE SCALE GENOMIC DNA]</scope>
    <source>
        <strain evidence="1 2">MAS-1</strain>
    </source>
</reference>
<dbReference type="RefSeq" id="WP_223909404.1">
    <property type="nucleotide sequence ID" value="NZ_AP025017.1"/>
</dbReference>
<dbReference type="SUPFAM" id="SSF58064">
    <property type="entry name" value="Influenza hemagglutinin (stalk)"/>
    <property type="match status" value="1"/>
</dbReference>
<evidence type="ECO:0000313" key="2">
    <source>
        <dbReference type="Proteomes" id="UP000824496"/>
    </source>
</evidence>
<dbReference type="EMBL" id="AP025017">
    <property type="protein sequence ID" value="BDA65723.1"/>
    <property type="molecule type" value="Genomic_DNA"/>
</dbReference>
<sequence>MTNEDISKQIQQLNETVTAMAGTMQDKFQQIDKRFEQIDRRFESIDEQLADIRQDNKNLTDIVKDLELRMEARFVELHEGQAELRSSISDLRYQLFHEEGAREIVDESIYQDLDKRLRLVEAKFPELAQQPAA</sequence>
<gene>
    <name evidence="1" type="ORF">MANAM107_25570</name>
</gene>
<proteinExistence type="predicted"/>
<accession>A0ABN6K8A0</accession>
<protein>
    <recommendedName>
        <fullName evidence="3">t-SNARE coiled-coil homology domain-containing protein</fullName>
    </recommendedName>
</protein>
<keyword evidence="2" id="KW-1185">Reference proteome</keyword>
<evidence type="ECO:0000313" key="1">
    <source>
        <dbReference type="EMBL" id="BDA65723.1"/>
    </source>
</evidence>